<evidence type="ECO:0000313" key="5">
    <source>
        <dbReference type="Proteomes" id="UP001162891"/>
    </source>
</evidence>
<gene>
    <name evidence="3" type="ORF">AMOR_25970</name>
    <name evidence="4" type="ORF">AMOR_48430</name>
</gene>
<dbReference type="NCBIfam" id="NF033542">
    <property type="entry name" value="transpos_IS110"/>
    <property type="match status" value="1"/>
</dbReference>
<reference evidence="4" key="1">
    <citation type="journal article" date="2022" name="Int. J. Syst. Evol. Microbiol.">
        <title>Anaeromyxobacter oryzae sp. nov., Anaeromyxobacter diazotrophicus sp. nov. and Anaeromyxobacter paludicola sp. nov., isolated from paddy soils.</title>
        <authorList>
            <person name="Itoh H."/>
            <person name="Xu Z."/>
            <person name="Mise K."/>
            <person name="Masuda Y."/>
            <person name="Ushijima N."/>
            <person name="Hayakawa C."/>
            <person name="Shiratori Y."/>
            <person name="Senoo K."/>
        </authorList>
    </citation>
    <scope>NUCLEOTIDE SEQUENCE</scope>
    <source>
        <strain evidence="4">Red232</strain>
    </source>
</reference>
<dbReference type="Proteomes" id="UP001162891">
    <property type="component" value="Chromosome"/>
</dbReference>
<dbReference type="EMBL" id="AP025591">
    <property type="protein sequence ID" value="BDG05847.1"/>
    <property type="molecule type" value="Genomic_DNA"/>
</dbReference>
<dbReference type="Pfam" id="PF02371">
    <property type="entry name" value="Transposase_20"/>
    <property type="match status" value="1"/>
</dbReference>
<organism evidence="4 5">
    <name type="scientific">Anaeromyxobacter oryzae</name>
    <dbReference type="NCBI Taxonomy" id="2918170"/>
    <lineage>
        <taxon>Bacteria</taxon>
        <taxon>Pseudomonadati</taxon>
        <taxon>Myxococcota</taxon>
        <taxon>Myxococcia</taxon>
        <taxon>Myxococcales</taxon>
        <taxon>Cystobacterineae</taxon>
        <taxon>Anaeromyxobacteraceae</taxon>
        <taxon>Anaeromyxobacter</taxon>
    </lineage>
</organism>
<dbReference type="InterPro" id="IPR047650">
    <property type="entry name" value="Transpos_IS110"/>
</dbReference>
<name>A0ABM7X233_9BACT</name>
<keyword evidence="5" id="KW-1185">Reference proteome</keyword>
<dbReference type="EMBL" id="AP025591">
    <property type="protein sequence ID" value="BDG03601.1"/>
    <property type="molecule type" value="Genomic_DNA"/>
</dbReference>
<evidence type="ECO:0000313" key="3">
    <source>
        <dbReference type="EMBL" id="BDG03601.1"/>
    </source>
</evidence>
<accession>A0ABM7X233</accession>
<dbReference type="PANTHER" id="PTHR33055:SF13">
    <property type="entry name" value="TRANSPOSASE"/>
    <property type="match status" value="1"/>
</dbReference>
<dbReference type="InterPro" id="IPR002525">
    <property type="entry name" value="Transp_IS110-like_N"/>
</dbReference>
<feature type="domain" description="Transposase IS116/IS110/IS902 C-terminal" evidence="2">
    <location>
        <begin position="189"/>
        <end position="271"/>
    </location>
</feature>
<dbReference type="Pfam" id="PF01548">
    <property type="entry name" value="DEDD_Tnp_IS110"/>
    <property type="match status" value="1"/>
</dbReference>
<protein>
    <submittedName>
        <fullName evidence="4">IS110 family transposase</fullName>
    </submittedName>
</protein>
<evidence type="ECO:0000313" key="4">
    <source>
        <dbReference type="EMBL" id="BDG05847.1"/>
    </source>
</evidence>
<reference evidence="5" key="2">
    <citation type="journal article" date="2022" name="Int. J. Syst. Evol. Microbiol.">
        <title>Anaeromyxobacter oryzae sp. nov., Anaeromyxobacter diazotrophicus sp. nov. and Anaeromyxobacter paludicola sp. nov., isolated from paddy soils.</title>
        <authorList>
            <person name="Itoh H."/>
            <person name="Xu Z."/>
            <person name="Mise K."/>
            <person name="Masuda Y."/>
            <person name="Ushijima N."/>
            <person name="Hayakawa C."/>
            <person name="Shiratori Y."/>
            <person name="Senoo K."/>
        </authorList>
    </citation>
    <scope>NUCLEOTIDE SEQUENCE [LARGE SCALE GENOMIC DNA]</scope>
    <source>
        <strain evidence="5">Red232</strain>
    </source>
</reference>
<evidence type="ECO:0000259" key="1">
    <source>
        <dbReference type="Pfam" id="PF01548"/>
    </source>
</evidence>
<dbReference type="PANTHER" id="PTHR33055">
    <property type="entry name" value="TRANSPOSASE FOR INSERTION SEQUENCE ELEMENT IS1111A"/>
    <property type="match status" value="1"/>
</dbReference>
<sequence length="316" mass="34373">MGEAFVGIDVSKARLDVAVRPSGEVWAVTNDEAGFATLVERLKPLEPKLVIVEATGGYQAPLVAALTVAGIAVAVVNPRQVRDFGRATGQLAKTDVLDAEVIARFGEALRPEPRPMPDEETQALQAVVLRRRQLVDMITAESNRLATALPVVRGDIEEHITWLRRRLKDVDDDLYGSIKKSPLWRVKEQILRSAPGIGRVSTCALVAQVPELGRLNGRKISALVGVAPFNRDSGTLRGRRAIWGGRGAVRHTLYMATLTAIRCSPTIRAFYDRLLAAGKPAKVAHVACMRKLLVRLNAMMRDGAPWTEDAPVTVAA</sequence>
<proteinExistence type="predicted"/>
<evidence type="ECO:0000259" key="2">
    <source>
        <dbReference type="Pfam" id="PF02371"/>
    </source>
</evidence>
<dbReference type="RefSeq" id="WP_248355018.1">
    <property type="nucleotide sequence ID" value="NZ_AP025591.1"/>
</dbReference>
<feature type="domain" description="Transposase IS110-like N-terminal" evidence="1">
    <location>
        <begin position="6"/>
        <end position="149"/>
    </location>
</feature>
<dbReference type="InterPro" id="IPR003346">
    <property type="entry name" value="Transposase_20"/>
</dbReference>